<reference evidence="1 2" key="1">
    <citation type="submission" date="2019-04" db="EMBL/GenBank/DDBJ databases">
        <title>Vagococcus sp. nov., isolated from faeces of yaks (Bos grunniens).</title>
        <authorList>
            <person name="Ge Y."/>
        </authorList>
    </citation>
    <scope>NUCLEOTIDE SEQUENCE [LARGE SCALE GENOMIC DNA]</scope>
    <source>
        <strain evidence="1 2">MN-17</strain>
    </source>
</reference>
<dbReference type="Gene3D" id="1.10.287.1080">
    <property type="entry name" value="MazG-like"/>
    <property type="match status" value="1"/>
</dbReference>
<keyword evidence="2" id="KW-1185">Reference proteome</keyword>
<dbReference type="RefSeq" id="WP_136953330.1">
    <property type="nucleotide sequence ID" value="NZ_CP039712.1"/>
</dbReference>
<dbReference type="CDD" id="cd11537">
    <property type="entry name" value="NTP-PPase_RS21-C6_like"/>
    <property type="match status" value="1"/>
</dbReference>
<dbReference type="Proteomes" id="UP000298615">
    <property type="component" value="Chromosome"/>
</dbReference>
<dbReference type="SUPFAM" id="SSF101386">
    <property type="entry name" value="all-alpha NTP pyrophosphatases"/>
    <property type="match status" value="1"/>
</dbReference>
<protein>
    <submittedName>
        <fullName evidence="1">Nucleotide pyrophosphohydrolase</fullName>
    </submittedName>
</protein>
<dbReference type="EMBL" id="CP039712">
    <property type="protein sequence ID" value="QCI86499.1"/>
    <property type="molecule type" value="Genomic_DNA"/>
</dbReference>
<dbReference type="OrthoDB" id="9791898at2"/>
<dbReference type="GO" id="GO:0009143">
    <property type="term" value="P:nucleoside triphosphate catabolic process"/>
    <property type="evidence" value="ECO:0007669"/>
    <property type="project" value="InterPro"/>
</dbReference>
<dbReference type="PANTHER" id="PTHR46523:SF1">
    <property type="entry name" value="DCTP PYROPHOSPHATASE 1"/>
    <property type="match status" value="1"/>
</dbReference>
<sequence>MKNSIEKINQFRDERNWRQFHNAKDLALSVSLEAAELLEIFQWRSSEEAIAAEPEHLKEEIADVLIYTLMLADDLQMDVSEIIDEKLAKNAIKYPIVDTIDDQNS</sequence>
<evidence type="ECO:0000313" key="2">
    <source>
        <dbReference type="Proteomes" id="UP000298615"/>
    </source>
</evidence>
<dbReference type="InterPro" id="IPR052555">
    <property type="entry name" value="dCTP_Pyrophosphatase"/>
</dbReference>
<evidence type="ECO:0000313" key="1">
    <source>
        <dbReference type="EMBL" id="QCI86499.1"/>
    </source>
</evidence>
<proteinExistence type="predicted"/>
<dbReference type="PIRSF" id="PIRSF029826">
    <property type="entry name" value="UCP029826_pph"/>
    <property type="match status" value="1"/>
</dbReference>
<organism evidence="1 2">
    <name type="scientific">Vagococcus zengguangii</name>
    <dbReference type="NCBI Taxonomy" id="2571750"/>
    <lineage>
        <taxon>Bacteria</taxon>
        <taxon>Bacillati</taxon>
        <taxon>Bacillota</taxon>
        <taxon>Bacilli</taxon>
        <taxon>Lactobacillales</taxon>
        <taxon>Enterococcaceae</taxon>
        <taxon>Vagococcus</taxon>
    </lineage>
</organism>
<dbReference type="KEGG" id="vao:FA707_05730"/>
<dbReference type="AlphaFoldDB" id="A0A4D7CR15"/>
<gene>
    <name evidence="1" type="ORF">FA707_05730</name>
</gene>
<accession>A0A4D7CR15</accession>
<dbReference type="GO" id="GO:0047429">
    <property type="term" value="F:nucleoside triphosphate diphosphatase activity"/>
    <property type="evidence" value="ECO:0007669"/>
    <property type="project" value="InterPro"/>
</dbReference>
<name>A0A4D7CR15_9ENTE</name>
<dbReference type="InterPro" id="IPR025984">
    <property type="entry name" value="DCTPP"/>
</dbReference>
<keyword evidence="1" id="KW-0378">Hydrolase</keyword>
<dbReference type="Pfam" id="PF12643">
    <property type="entry name" value="MazG-like"/>
    <property type="match status" value="1"/>
</dbReference>
<dbReference type="PANTHER" id="PTHR46523">
    <property type="entry name" value="DCTP PYROPHOSPHATASE 1"/>
    <property type="match status" value="1"/>
</dbReference>